<dbReference type="HAMAP" id="MF_01588">
    <property type="entry name" value="DNA_ligase_A"/>
    <property type="match status" value="1"/>
</dbReference>
<feature type="region of interest" description="Disordered" evidence="15">
    <location>
        <begin position="495"/>
        <end position="525"/>
    </location>
</feature>
<evidence type="ECO:0000256" key="9">
    <source>
        <dbReference type="ARBA" id="ARBA00022842"/>
    </source>
</evidence>
<feature type="binding site" evidence="14">
    <location>
        <position position="465"/>
    </location>
    <ligand>
        <name>Zn(2+)</name>
        <dbReference type="ChEBI" id="CHEBI:29105"/>
    </ligand>
</feature>
<keyword evidence="6 14" id="KW-0479">Metal-binding</keyword>
<evidence type="ECO:0000256" key="6">
    <source>
        <dbReference type="ARBA" id="ARBA00022723"/>
    </source>
</evidence>
<feature type="binding site" evidence="14">
    <location>
        <position position="170"/>
    </location>
    <ligand>
        <name>NAD(+)</name>
        <dbReference type="ChEBI" id="CHEBI:57540"/>
    </ligand>
</feature>
<feature type="domain" description="BRCT" evidence="16">
    <location>
        <begin position="698"/>
        <end position="778"/>
    </location>
</feature>
<dbReference type="InterPro" id="IPR036420">
    <property type="entry name" value="BRCT_dom_sf"/>
</dbReference>
<comment type="caution">
    <text evidence="17">The sequence shown here is derived from an EMBL/GenBank/DDBJ whole genome shotgun (WGS) entry which is preliminary data.</text>
</comment>
<comment type="catalytic activity">
    <reaction evidence="12 14">
        <text>NAD(+) + (deoxyribonucleotide)n-3'-hydroxyl + 5'-phospho-(deoxyribonucleotide)m = (deoxyribonucleotide)n+m + AMP + beta-nicotinamide D-nucleotide.</text>
        <dbReference type="EC" id="6.5.1.2"/>
    </reaction>
</comment>
<name>A0A5C5ZJT3_9BACT</name>
<dbReference type="PANTHER" id="PTHR23389">
    <property type="entry name" value="CHROMOSOME TRANSMISSION FIDELITY FACTOR 18"/>
    <property type="match status" value="1"/>
</dbReference>
<evidence type="ECO:0000256" key="8">
    <source>
        <dbReference type="ARBA" id="ARBA00022833"/>
    </source>
</evidence>
<dbReference type="InterPro" id="IPR012340">
    <property type="entry name" value="NA-bd_OB-fold"/>
</dbReference>
<dbReference type="PROSITE" id="PS50172">
    <property type="entry name" value="BRCT"/>
    <property type="match status" value="1"/>
</dbReference>
<evidence type="ECO:0000256" key="1">
    <source>
        <dbReference type="ARBA" id="ARBA00004067"/>
    </source>
</evidence>
<dbReference type="CDD" id="cd00114">
    <property type="entry name" value="LIGANc"/>
    <property type="match status" value="1"/>
</dbReference>
<dbReference type="Gene3D" id="1.10.287.610">
    <property type="entry name" value="Helix hairpin bin"/>
    <property type="match status" value="1"/>
</dbReference>
<organism evidence="17 18">
    <name type="scientific">Pseudobythopirellula maris</name>
    <dbReference type="NCBI Taxonomy" id="2527991"/>
    <lineage>
        <taxon>Bacteria</taxon>
        <taxon>Pseudomonadati</taxon>
        <taxon>Planctomycetota</taxon>
        <taxon>Planctomycetia</taxon>
        <taxon>Pirellulales</taxon>
        <taxon>Lacipirellulaceae</taxon>
        <taxon>Pseudobythopirellula</taxon>
    </lineage>
</organism>
<keyword evidence="9 14" id="KW-0460">Magnesium</keyword>
<evidence type="ECO:0000256" key="13">
    <source>
        <dbReference type="ARBA" id="ARBA00060881"/>
    </source>
</evidence>
<dbReference type="SUPFAM" id="SSF52113">
    <property type="entry name" value="BRCT domain"/>
    <property type="match status" value="1"/>
</dbReference>
<dbReference type="InterPro" id="IPR018239">
    <property type="entry name" value="DNA_ligase_AS"/>
</dbReference>
<comment type="function">
    <text evidence="1 14">DNA ligase that catalyzes the formation of phosphodiester linkages between 5'-phosphoryl and 3'-hydroxyl groups in double-stranded DNA using NAD as a coenzyme and as the energy source for the reaction. It is essential for DNA replication and repair of damaged DNA.</text>
</comment>
<feature type="binding site" evidence="14">
    <location>
        <position position="371"/>
    </location>
    <ligand>
        <name>NAD(+)</name>
        <dbReference type="ChEBI" id="CHEBI:57540"/>
    </ligand>
</feature>
<feature type="binding site" evidence="14">
    <location>
        <position position="347"/>
    </location>
    <ligand>
        <name>NAD(+)</name>
        <dbReference type="ChEBI" id="CHEBI:57540"/>
    </ligand>
</feature>
<dbReference type="NCBIfam" id="NF005932">
    <property type="entry name" value="PRK07956.1"/>
    <property type="match status" value="1"/>
</dbReference>
<reference evidence="17 18" key="1">
    <citation type="submission" date="2019-02" db="EMBL/GenBank/DDBJ databases">
        <title>Deep-cultivation of Planctomycetes and their phenomic and genomic characterization uncovers novel biology.</title>
        <authorList>
            <person name="Wiegand S."/>
            <person name="Jogler M."/>
            <person name="Boedeker C."/>
            <person name="Pinto D."/>
            <person name="Vollmers J."/>
            <person name="Rivas-Marin E."/>
            <person name="Kohn T."/>
            <person name="Peeters S.H."/>
            <person name="Heuer A."/>
            <person name="Rast P."/>
            <person name="Oberbeckmann S."/>
            <person name="Bunk B."/>
            <person name="Jeske O."/>
            <person name="Meyerdierks A."/>
            <person name="Storesund J.E."/>
            <person name="Kallscheuer N."/>
            <person name="Luecker S."/>
            <person name="Lage O.M."/>
            <person name="Pohl T."/>
            <person name="Merkel B.J."/>
            <person name="Hornburger P."/>
            <person name="Mueller R.-W."/>
            <person name="Bruemmer F."/>
            <person name="Labrenz M."/>
            <person name="Spormann A.M."/>
            <person name="Op Den Camp H."/>
            <person name="Overmann J."/>
            <person name="Amann R."/>
            <person name="Jetten M.S.M."/>
            <person name="Mascher T."/>
            <person name="Medema M.H."/>
            <person name="Devos D.P."/>
            <person name="Kaster A.-K."/>
            <person name="Ovreas L."/>
            <person name="Rohde M."/>
            <person name="Galperin M.Y."/>
            <person name="Jogler C."/>
        </authorList>
    </citation>
    <scope>NUCLEOTIDE SEQUENCE [LARGE SCALE GENOMIC DNA]</scope>
    <source>
        <strain evidence="17 18">Mal64</strain>
    </source>
</reference>
<feature type="active site" description="N6-AMP-lysine intermediate" evidence="14">
    <location>
        <position position="172"/>
    </location>
</feature>
<dbReference type="InterPro" id="IPR001679">
    <property type="entry name" value="DNA_ligase"/>
</dbReference>
<evidence type="ECO:0000256" key="11">
    <source>
        <dbReference type="ARBA" id="ARBA00023204"/>
    </source>
</evidence>
<proteinExistence type="inferred from homology"/>
<dbReference type="Pfam" id="PF01653">
    <property type="entry name" value="DNA_ligase_aden"/>
    <property type="match status" value="1"/>
</dbReference>
<evidence type="ECO:0000256" key="4">
    <source>
        <dbReference type="ARBA" id="ARBA00022598"/>
    </source>
</evidence>
<dbReference type="InterPro" id="IPR041663">
    <property type="entry name" value="DisA/LigA_HHH"/>
</dbReference>
<evidence type="ECO:0000256" key="10">
    <source>
        <dbReference type="ARBA" id="ARBA00023027"/>
    </source>
</evidence>
<dbReference type="Proteomes" id="UP000315440">
    <property type="component" value="Unassembled WGS sequence"/>
</dbReference>
<keyword evidence="5 14" id="KW-0235">DNA replication</keyword>
<dbReference type="PROSITE" id="PS01055">
    <property type="entry name" value="DNA_LIGASE_N1"/>
    <property type="match status" value="1"/>
</dbReference>
<keyword evidence="14" id="KW-0464">Manganese</keyword>
<dbReference type="GO" id="GO:0005829">
    <property type="term" value="C:cytosol"/>
    <property type="evidence" value="ECO:0007669"/>
    <property type="project" value="TreeGrafter"/>
</dbReference>
<comment type="caution">
    <text evidence="14">Lacks conserved residue(s) required for the propagation of feature annotation.</text>
</comment>
<comment type="cofactor">
    <cofactor evidence="14">
        <name>Mg(2+)</name>
        <dbReference type="ChEBI" id="CHEBI:18420"/>
    </cofactor>
    <cofactor evidence="14">
        <name>Mn(2+)</name>
        <dbReference type="ChEBI" id="CHEBI:29035"/>
    </cofactor>
</comment>
<evidence type="ECO:0000313" key="18">
    <source>
        <dbReference type="Proteomes" id="UP000315440"/>
    </source>
</evidence>
<dbReference type="Gene3D" id="1.10.150.20">
    <property type="entry name" value="5' to 3' exonuclease, C-terminal subdomain"/>
    <property type="match status" value="2"/>
</dbReference>
<feature type="binding site" evidence="14">
    <location>
        <position position="468"/>
    </location>
    <ligand>
        <name>Zn(2+)</name>
        <dbReference type="ChEBI" id="CHEBI:29105"/>
    </ligand>
</feature>
<dbReference type="InterPro" id="IPR013840">
    <property type="entry name" value="DNAligase_N"/>
</dbReference>
<dbReference type="Gene3D" id="3.30.470.30">
    <property type="entry name" value="DNA ligase/mRNA capping enzyme"/>
    <property type="match status" value="1"/>
</dbReference>
<dbReference type="SUPFAM" id="SSF50249">
    <property type="entry name" value="Nucleic acid-binding proteins"/>
    <property type="match status" value="1"/>
</dbReference>
<dbReference type="GO" id="GO:0046872">
    <property type="term" value="F:metal ion binding"/>
    <property type="evidence" value="ECO:0007669"/>
    <property type="project" value="UniProtKB-KW"/>
</dbReference>
<dbReference type="GO" id="GO:0006260">
    <property type="term" value="P:DNA replication"/>
    <property type="evidence" value="ECO:0007669"/>
    <property type="project" value="UniProtKB-KW"/>
</dbReference>
<dbReference type="Pfam" id="PF14520">
    <property type="entry name" value="HHH_5"/>
    <property type="match status" value="1"/>
</dbReference>
<keyword evidence="8 14" id="KW-0862">Zinc</keyword>
<evidence type="ECO:0000256" key="7">
    <source>
        <dbReference type="ARBA" id="ARBA00022763"/>
    </source>
</evidence>
<keyword evidence="4 14" id="KW-0436">Ligase</keyword>
<feature type="binding site" evidence="14">
    <location>
        <position position="231"/>
    </location>
    <ligand>
        <name>NAD(+)</name>
        <dbReference type="ChEBI" id="CHEBI:57540"/>
    </ligand>
</feature>
<evidence type="ECO:0000259" key="16">
    <source>
        <dbReference type="PROSITE" id="PS50172"/>
    </source>
</evidence>
<feature type="binding site" evidence="14">
    <location>
        <position position="529"/>
    </location>
    <ligand>
        <name>Zn(2+)</name>
        <dbReference type="ChEBI" id="CHEBI:29105"/>
    </ligand>
</feature>
<dbReference type="InterPro" id="IPR004150">
    <property type="entry name" value="NAD_DNA_ligase_OB"/>
</dbReference>
<evidence type="ECO:0000256" key="2">
    <source>
        <dbReference type="ARBA" id="ARBA00012722"/>
    </source>
</evidence>
<evidence type="ECO:0000313" key="17">
    <source>
        <dbReference type="EMBL" id="TWT87375.1"/>
    </source>
</evidence>
<protein>
    <recommendedName>
        <fullName evidence="3 14">DNA ligase</fullName>
        <ecNumber evidence="2 14">6.5.1.2</ecNumber>
    </recommendedName>
    <alternativeName>
        <fullName evidence="14">Polydeoxyribonucleotide synthase [NAD(+)]</fullName>
    </alternativeName>
</protein>
<dbReference type="EC" id="6.5.1.2" evidence="2 14"/>
<feature type="compositionally biased region" description="Basic and acidic residues" evidence="15">
    <location>
        <begin position="495"/>
        <end position="510"/>
    </location>
</feature>
<dbReference type="EMBL" id="SJPQ01000003">
    <property type="protein sequence ID" value="TWT87375.1"/>
    <property type="molecule type" value="Genomic_DNA"/>
</dbReference>
<evidence type="ECO:0000256" key="14">
    <source>
        <dbReference type="HAMAP-Rule" id="MF_01588"/>
    </source>
</evidence>
<dbReference type="InterPro" id="IPR010994">
    <property type="entry name" value="RuvA_2-like"/>
</dbReference>
<dbReference type="SUPFAM" id="SSF47781">
    <property type="entry name" value="RuvA domain 2-like"/>
    <property type="match status" value="1"/>
</dbReference>
<dbReference type="GO" id="GO:0006281">
    <property type="term" value="P:DNA repair"/>
    <property type="evidence" value="ECO:0007669"/>
    <property type="project" value="UniProtKB-KW"/>
</dbReference>
<keyword evidence="11 14" id="KW-0234">DNA repair</keyword>
<dbReference type="OrthoDB" id="9759736at2"/>
<dbReference type="Pfam" id="PF03120">
    <property type="entry name" value="OB_DNA_ligase"/>
    <property type="match status" value="1"/>
</dbReference>
<keyword evidence="10 14" id="KW-0520">NAD</keyword>
<dbReference type="RefSeq" id="WP_146401454.1">
    <property type="nucleotide sequence ID" value="NZ_SJPQ01000003.1"/>
</dbReference>
<feature type="binding site" evidence="14">
    <location>
        <begin position="81"/>
        <end position="82"/>
    </location>
    <ligand>
        <name>NAD(+)</name>
        <dbReference type="ChEBI" id="CHEBI:57540"/>
    </ligand>
</feature>
<evidence type="ECO:0000256" key="5">
    <source>
        <dbReference type="ARBA" id="ARBA00022705"/>
    </source>
</evidence>
<dbReference type="InterPro" id="IPR013839">
    <property type="entry name" value="DNAligase_adenylation"/>
</dbReference>
<keyword evidence="18" id="KW-1185">Reference proteome</keyword>
<dbReference type="Gene3D" id="3.40.50.10190">
    <property type="entry name" value="BRCT domain"/>
    <property type="match status" value="1"/>
</dbReference>
<dbReference type="GO" id="GO:0003911">
    <property type="term" value="F:DNA ligase (NAD+) activity"/>
    <property type="evidence" value="ECO:0007669"/>
    <property type="project" value="UniProtKB-UniRule"/>
</dbReference>
<sequence>MADFHQEIERLRDEIRGHDRRYYVDATPTVSDQEYDRLLSRLKELEAAHPELVTPDSPTQRVAGEPIDGFQTVEHARRMYSIDNSYDAAELGEWARRCFEAVDPEIAALEAEITALGAEHEGLKGKRDDATTRRRKEIEDRRLELAGVRAERLAWGEEHGYPVDGGYTCEPKIDGVAVSLRYEEGKLVQALSRGDGRRGDDITANVRTIRSVPLTLSGKRPVPEVVEVRGEIVMPQADFERVNAALVAEGKEPIVNPRNGTAGTLKQLDPQVAAARGLRFIAHGQGELTGAPFATYEDWLAALADWGVPTNPLTKACGDMRAALAYIDGFATDRAGLGYGTDGVVVKVGRYDLQEQLGYTSRFPRWCMAYKYAAEQAVTELLEVDWQVGKTGKLTPRAKMTPVFVAGTTVQHATLHNLGEVRRKDIRTGDTVVIEKAGEIIPQVVSVVLEKRSAGATPIEPPVTCPVCGAEVLIEYDQRRQNDITSYQARVEREKKAAEKAGREPSEIPHPEPLSELDESGRYCSDPECPAQLKERLIHFAGRSQMDIDGMGEKVVEQLLDAGLVRSYGDLFSLHEKRDAVLALERMGEKKADNLFAGIEAAKQRGLARVLVGLGVRHVGSTASQILAAHYGSIDALTAASEEEIATFKVDGAESGIGDEIARSIAEYLRSAKGRHVIDELREAGVRLEETAADRPATLGAALAGKTLVVTGTLTKYSRSEIEGLIAQHGGKPTGSVSKSTDYLVAGEKAGSKLAKAEKLGVPVLSETDFEQLLAATD</sequence>
<dbReference type="Gene3D" id="6.20.10.30">
    <property type="match status" value="1"/>
</dbReference>
<gene>
    <name evidence="14 17" type="primary">ligA</name>
    <name evidence="17" type="ORF">Mal64_29140</name>
</gene>
<dbReference type="Pfam" id="PF12826">
    <property type="entry name" value="HHH_2"/>
    <property type="match status" value="1"/>
</dbReference>
<dbReference type="PANTHER" id="PTHR23389:SF9">
    <property type="entry name" value="DNA LIGASE"/>
    <property type="match status" value="1"/>
</dbReference>
<dbReference type="SMART" id="SM00532">
    <property type="entry name" value="LIGANc"/>
    <property type="match status" value="1"/>
</dbReference>
<dbReference type="FunFam" id="1.10.150.20:FF:000007">
    <property type="entry name" value="DNA ligase"/>
    <property type="match status" value="1"/>
</dbReference>
<dbReference type="Pfam" id="PF00533">
    <property type="entry name" value="BRCT"/>
    <property type="match status" value="1"/>
</dbReference>
<dbReference type="SUPFAM" id="SSF56091">
    <property type="entry name" value="DNA ligase/mRNA capping enzyme, catalytic domain"/>
    <property type="match status" value="2"/>
</dbReference>
<dbReference type="AlphaFoldDB" id="A0A5C5ZJT3"/>
<dbReference type="PIRSF" id="PIRSF001604">
    <property type="entry name" value="LigA"/>
    <property type="match status" value="1"/>
</dbReference>
<evidence type="ECO:0000256" key="15">
    <source>
        <dbReference type="SAM" id="MobiDB-lite"/>
    </source>
</evidence>
<dbReference type="FunFam" id="1.10.287.610:FF:000002">
    <property type="entry name" value="DNA ligase"/>
    <property type="match status" value="1"/>
</dbReference>
<evidence type="ECO:0000256" key="12">
    <source>
        <dbReference type="ARBA" id="ARBA00034005"/>
    </source>
</evidence>
<keyword evidence="7 14" id="KW-0227">DNA damage</keyword>
<dbReference type="FunFam" id="2.40.50.140:FF:000012">
    <property type="entry name" value="DNA ligase"/>
    <property type="match status" value="1"/>
</dbReference>
<feature type="binding site" evidence="14">
    <location>
        <position position="193"/>
    </location>
    <ligand>
        <name>NAD(+)</name>
        <dbReference type="ChEBI" id="CHEBI:57540"/>
    </ligand>
</feature>
<comment type="similarity">
    <text evidence="13 14">Belongs to the NAD-dependent DNA ligase family. LigA subfamily.</text>
</comment>
<dbReference type="CDD" id="cd17748">
    <property type="entry name" value="BRCT_DNA_ligase_like"/>
    <property type="match status" value="1"/>
</dbReference>
<feature type="binding site" evidence="14">
    <location>
        <begin position="32"/>
        <end position="36"/>
    </location>
    <ligand>
        <name>NAD(+)</name>
        <dbReference type="ChEBI" id="CHEBI:57540"/>
    </ligand>
</feature>
<evidence type="ECO:0000256" key="3">
    <source>
        <dbReference type="ARBA" id="ARBA00013308"/>
    </source>
</evidence>
<dbReference type="InterPro" id="IPR001357">
    <property type="entry name" value="BRCT_dom"/>
</dbReference>
<dbReference type="SMART" id="SM00292">
    <property type="entry name" value="BRCT"/>
    <property type="match status" value="1"/>
</dbReference>
<accession>A0A5C5ZJT3</accession>
<dbReference type="Gene3D" id="2.40.50.140">
    <property type="entry name" value="Nucleic acid-binding proteins"/>
    <property type="match status" value="1"/>
</dbReference>